<reference evidence="2" key="1">
    <citation type="submission" date="2021-01" db="EMBL/GenBank/DDBJ databases">
        <authorList>
            <consortium name="Genoscope - CEA"/>
            <person name="William W."/>
        </authorList>
    </citation>
    <scope>NUCLEOTIDE SEQUENCE</scope>
</reference>
<keyword evidence="1" id="KW-0732">Signal</keyword>
<proteinExistence type="predicted"/>
<evidence type="ECO:0000313" key="3">
    <source>
        <dbReference type="Proteomes" id="UP000692954"/>
    </source>
</evidence>
<dbReference type="OrthoDB" id="310886at2759"/>
<dbReference type="AlphaFoldDB" id="A0A8S1QSN0"/>
<evidence type="ECO:0000256" key="1">
    <source>
        <dbReference type="SAM" id="SignalP"/>
    </source>
</evidence>
<accession>A0A8S1QSN0</accession>
<organism evidence="2 3">
    <name type="scientific">Paramecium sonneborni</name>
    <dbReference type="NCBI Taxonomy" id="65129"/>
    <lineage>
        <taxon>Eukaryota</taxon>
        <taxon>Sar</taxon>
        <taxon>Alveolata</taxon>
        <taxon>Ciliophora</taxon>
        <taxon>Intramacronucleata</taxon>
        <taxon>Oligohymenophorea</taxon>
        <taxon>Peniculida</taxon>
        <taxon>Parameciidae</taxon>
        <taxon>Paramecium</taxon>
    </lineage>
</organism>
<name>A0A8S1QSN0_9CILI</name>
<feature type="chain" id="PRO_5035820484" evidence="1">
    <location>
        <begin position="19"/>
        <end position="123"/>
    </location>
</feature>
<sequence length="123" mass="14920">MKYFIVFLIMLIIVNCQAQSLELTIRQRYQKKQIVNLIAFTQNQYQIRLSQQDKYDFAEHQNKIQNGEMLENIEYQRIKVKKIVKKKRFILKPVPIPLNQKEIHGKKRKVYKNILKCKKIIQD</sequence>
<dbReference type="Proteomes" id="UP000692954">
    <property type="component" value="Unassembled WGS sequence"/>
</dbReference>
<protein>
    <submittedName>
        <fullName evidence="2">Uncharacterized protein</fullName>
    </submittedName>
</protein>
<keyword evidence="3" id="KW-1185">Reference proteome</keyword>
<comment type="caution">
    <text evidence="2">The sequence shown here is derived from an EMBL/GenBank/DDBJ whole genome shotgun (WGS) entry which is preliminary data.</text>
</comment>
<feature type="signal peptide" evidence="1">
    <location>
        <begin position="1"/>
        <end position="18"/>
    </location>
</feature>
<evidence type="ECO:0000313" key="2">
    <source>
        <dbReference type="EMBL" id="CAD8117550.1"/>
    </source>
</evidence>
<dbReference type="EMBL" id="CAJJDN010000114">
    <property type="protein sequence ID" value="CAD8117550.1"/>
    <property type="molecule type" value="Genomic_DNA"/>
</dbReference>
<gene>
    <name evidence="2" type="ORF">PSON_ATCC_30995.1.T1140071</name>
</gene>